<dbReference type="PANTHER" id="PTHR43794">
    <property type="entry name" value="AMINOHYDROLASE SSNA-RELATED"/>
    <property type="match status" value="1"/>
</dbReference>
<dbReference type="Gene3D" id="2.30.40.10">
    <property type="entry name" value="Urease, subunit C, domain 1"/>
    <property type="match status" value="1"/>
</dbReference>
<comment type="caution">
    <text evidence="2">The sequence shown here is derived from an EMBL/GenBank/DDBJ whole genome shotgun (WGS) entry which is preliminary data.</text>
</comment>
<dbReference type="RefSeq" id="WP_213944009.1">
    <property type="nucleotide sequence ID" value="NZ_JAHCMY010000001.1"/>
</dbReference>
<dbReference type="SUPFAM" id="SSF51556">
    <property type="entry name" value="Metallo-dependent hydrolases"/>
    <property type="match status" value="1"/>
</dbReference>
<reference evidence="2 3" key="1">
    <citation type="submission" date="2021-05" db="EMBL/GenBank/DDBJ databases">
        <authorList>
            <person name="Zhang Z.D."/>
            <person name="Osman G."/>
        </authorList>
    </citation>
    <scope>NUCLEOTIDE SEQUENCE [LARGE SCALE GENOMIC DNA]</scope>
    <source>
        <strain evidence="2 3">KCTC 32217</strain>
    </source>
</reference>
<dbReference type="Pfam" id="PF01979">
    <property type="entry name" value="Amidohydro_1"/>
    <property type="match status" value="1"/>
</dbReference>
<protein>
    <submittedName>
        <fullName evidence="2">Amidohydrolase family protein</fullName>
    </submittedName>
</protein>
<organism evidence="2 3">
    <name type="scientific">Litoribacter ruber</name>
    <dbReference type="NCBI Taxonomy" id="702568"/>
    <lineage>
        <taxon>Bacteria</taxon>
        <taxon>Pseudomonadati</taxon>
        <taxon>Bacteroidota</taxon>
        <taxon>Cytophagia</taxon>
        <taxon>Cytophagales</taxon>
        <taxon>Cyclobacteriaceae</taxon>
        <taxon>Litoribacter</taxon>
    </lineage>
</organism>
<evidence type="ECO:0000259" key="1">
    <source>
        <dbReference type="Pfam" id="PF01979"/>
    </source>
</evidence>
<gene>
    <name evidence="2" type="ORF">KI659_03855</name>
</gene>
<accession>A0AAP2G367</accession>
<name>A0AAP2G367_9BACT</name>
<dbReference type="InterPro" id="IPR032466">
    <property type="entry name" value="Metal_Hydrolase"/>
</dbReference>
<dbReference type="EMBL" id="JAHCMY010000001">
    <property type="protein sequence ID" value="MBS9523145.1"/>
    <property type="molecule type" value="Genomic_DNA"/>
</dbReference>
<dbReference type="AlphaFoldDB" id="A0AAP2G367"/>
<keyword evidence="3" id="KW-1185">Reference proteome</keyword>
<dbReference type="GO" id="GO:0016810">
    <property type="term" value="F:hydrolase activity, acting on carbon-nitrogen (but not peptide) bonds"/>
    <property type="evidence" value="ECO:0007669"/>
    <property type="project" value="InterPro"/>
</dbReference>
<evidence type="ECO:0000313" key="3">
    <source>
        <dbReference type="Proteomes" id="UP001319104"/>
    </source>
</evidence>
<dbReference type="InterPro" id="IPR011059">
    <property type="entry name" value="Metal-dep_hydrolase_composite"/>
</dbReference>
<dbReference type="InterPro" id="IPR006680">
    <property type="entry name" value="Amidohydro-rel"/>
</dbReference>
<dbReference type="InterPro" id="IPR050287">
    <property type="entry name" value="MTA/SAH_deaminase"/>
</dbReference>
<feature type="domain" description="Amidohydrolase-related" evidence="1">
    <location>
        <begin position="93"/>
        <end position="432"/>
    </location>
</feature>
<sequence>MYKSGFGRREFLKGMGLVSLMPLGMVKALGNQLQGQFTSNSFLIINAQIISMDKSVGNLKRGDVLIENGQISRIGNGLTSEKEVEVIDAKGKVLLPGFVETHWHIWTGLFRSMSVKPPGNGYFETQQEVGPHFTPDDMKVACELAGAEAIDSGITTLHNWCHNVRSFEHAVASLEGVEASGVRARYSFGNAVGRGSEEAIDFAPLEKLKADWDNYNNSGLFDLGFAWRGIEGNIEIGTYDYQRASELGLPITTHASREGVIARLSKAGFLNEKLQLIHGMQATDWEIEAMVDAGSSISISPFSELRIGYGFPEMLKLLDKGATIGLSVDTTTISGNADMFAIMKNILNITNAMAQDEFQIGAERVLEMATIEGARSLGIGDRVGSITPGKQADLILIDPNALNLAPFTSAVDILVEAGQPRNVSMVMVNGEILKKDGRLQKQDAQDIVNKANSAFERIKSKV</sequence>
<dbReference type="PANTHER" id="PTHR43794:SF5">
    <property type="entry name" value="CHLOROHYDROLASE FAMILY PROTEIN"/>
    <property type="match status" value="1"/>
</dbReference>
<dbReference type="Gene3D" id="3.20.20.140">
    <property type="entry name" value="Metal-dependent hydrolases"/>
    <property type="match status" value="1"/>
</dbReference>
<proteinExistence type="predicted"/>
<evidence type="ECO:0000313" key="2">
    <source>
        <dbReference type="EMBL" id="MBS9523145.1"/>
    </source>
</evidence>
<dbReference type="Proteomes" id="UP001319104">
    <property type="component" value="Unassembled WGS sequence"/>
</dbReference>
<dbReference type="SUPFAM" id="SSF51338">
    <property type="entry name" value="Composite domain of metallo-dependent hydrolases"/>
    <property type="match status" value="1"/>
</dbReference>
<dbReference type="NCBIfam" id="NF006056">
    <property type="entry name" value="PRK08204.1"/>
    <property type="match status" value="1"/>
</dbReference>